<reference evidence="1" key="1">
    <citation type="submission" date="2022-05" db="EMBL/GenBank/DDBJ databases">
        <title>Novel Pseudomonas spp. Isolated from a Rainbow Trout Aquaculture Facility.</title>
        <authorList>
            <person name="Testerman T."/>
            <person name="Graf J."/>
        </authorList>
    </citation>
    <scope>NUCLEOTIDE SEQUENCE</scope>
    <source>
        <strain evidence="1">ID1050</strain>
    </source>
</reference>
<comment type="caution">
    <text evidence="1">The sequence shown here is derived from an EMBL/GenBank/DDBJ whole genome shotgun (WGS) entry which is preliminary data.</text>
</comment>
<evidence type="ECO:0000313" key="2">
    <source>
        <dbReference type="Proteomes" id="UP001148189"/>
    </source>
</evidence>
<dbReference type="EMBL" id="JAMDHD010000031">
    <property type="protein sequence ID" value="MDD0987324.1"/>
    <property type="molecule type" value="Genomic_DNA"/>
</dbReference>
<proteinExistence type="predicted"/>
<accession>A0ABT5NIP6</accession>
<gene>
    <name evidence="1" type="ORF">M5G21_20395</name>
</gene>
<protein>
    <submittedName>
        <fullName evidence="1">Type III secretion apparatus protein RspB</fullName>
    </submittedName>
</protein>
<organism evidence="1 2">
    <name type="scientific">Pseudomonas shahriarae</name>
    <dbReference type="NCBI Taxonomy" id="2745512"/>
    <lineage>
        <taxon>Bacteria</taxon>
        <taxon>Pseudomonadati</taxon>
        <taxon>Pseudomonadota</taxon>
        <taxon>Gammaproteobacteria</taxon>
        <taxon>Pseudomonadales</taxon>
        <taxon>Pseudomonadaceae</taxon>
        <taxon>Pseudomonas</taxon>
    </lineage>
</organism>
<dbReference type="GeneID" id="97823769"/>
<name>A0ABT5NIP6_9PSED</name>
<sequence length="124" mass="13339">MRTEALQAFSSTDEKRLKTSTMATSPVFQSEDVNFFISSLEHSGQAAIAVAPTVTPNALTDMSNQLLKSSNYMGRALKAMGNGTRENFSLGYSTQLSTTVLGTQMLVKGLSKGAQLIEKISNLQ</sequence>
<keyword evidence="2" id="KW-1185">Reference proteome</keyword>
<evidence type="ECO:0000313" key="1">
    <source>
        <dbReference type="EMBL" id="MDD0987324.1"/>
    </source>
</evidence>
<dbReference type="RefSeq" id="WP_057958294.1">
    <property type="nucleotide sequence ID" value="NZ_CP077085.1"/>
</dbReference>
<dbReference type="Proteomes" id="UP001148189">
    <property type="component" value="Unassembled WGS sequence"/>
</dbReference>